<keyword evidence="2" id="KW-0732">Signal</keyword>
<dbReference type="Gene3D" id="2.40.128.20">
    <property type="match status" value="1"/>
</dbReference>
<feature type="region of interest" description="Disordered" evidence="1">
    <location>
        <begin position="231"/>
        <end position="251"/>
    </location>
</feature>
<feature type="chain" id="PRO_5025584882" evidence="2">
    <location>
        <begin position="19"/>
        <end position="251"/>
    </location>
</feature>
<organism evidence="3">
    <name type="scientific">Ixodes ricinus</name>
    <name type="common">Common tick</name>
    <name type="synonym">Acarus ricinus</name>
    <dbReference type="NCBI Taxonomy" id="34613"/>
    <lineage>
        <taxon>Eukaryota</taxon>
        <taxon>Metazoa</taxon>
        <taxon>Ecdysozoa</taxon>
        <taxon>Arthropoda</taxon>
        <taxon>Chelicerata</taxon>
        <taxon>Arachnida</taxon>
        <taxon>Acari</taxon>
        <taxon>Parasitiformes</taxon>
        <taxon>Ixodida</taxon>
        <taxon>Ixodoidea</taxon>
        <taxon>Ixodidae</taxon>
        <taxon>Ixodinae</taxon>
        <taxon>Ixodes</taxon>
    </lineage>
</organism>
<evidence type="ECO:0000256" key="2">
    <source>
        <dbReference type="SAM" id="SignalP"/>
    </source>
</evidence>
<protein>
    <submittedName>
        <fullName evidence="3">Putative lipocalin</fullName>
    </submittedName>
</protein>
<name>A0A6B0V4G6_IXORI</name>
<evidence type="ECO:0000313" key="3">
    <source>
        <dbReference type="EMBL" id="MXU97170.1"/>
    </source>
</evidence>
<feature type="compositionally biased region" description="Low complexity" evidence="1">
    <location>
        <begin position="39"/>
        <end position="49"/>
    </location>
</feature>
<dbReference type="GO" id="GO:0043176">
    <property type="term" value="F:amine binding"/>
    <property type="evidence" value="ECO:0007669"/>
    <property type="project" value="InterPro"/>
</dbReference>
<dbReference type="EMBL" id="GIFC01015087">
    <property type="protein sequence ID" value="MXU97170.1"/>
    <property type="molecule type" value="Transcribed_RNA"/>
</dbReference>
<feature type="compositionally biased region" description="Basic and acidic residues" evidence="1">
    <location>
        <begin position="27"/>
        <end position="36"/>
    </location>
</feature>
<proteinExistence type="predicted"/>
<dbReference type="InterPro" id="IPR002970">
    <property type="entry name" value="Tick_his-bd"/>
</dbReference>
<feature type="signal peptide" evidence="2">
    <location>
        <begin position="1"/>
        <end position="18"/>
    </location>
</feature>
<dbReference type="InterPro" id="IPR012674">
    <property type="entry name" value="Calycin"/>
</dbReference>
<dbReference type="GO" id="GO:0030682">
    <property type="term" value="P:symbiont-mediated perturbation of host defenses"/>
    <property type="evidence" value="ECO:0007669"/>
    <property type="project" value="InterPro"/>
</dbReference>
<sequence>MLSVLVLALCLLISEGISEENEEEEESKLTEEKAELGETPSTPSSSGPSFNYSETNPELQGYQDAWKFVTSNESFLMKYRNFNTNPTGANITSCVNATMIYKNETTHYVVHNVTYLNTTNNMTFAFNKSYIVISSEGYTTRNVLNGTVAGTNESELYPFAFADKQCAVIRKHNGSNETFQACELWAYGSALDKDLSCCDFVFDLLCSRGYKQTTYDPKLCKPKDTEVKTCTTESTTNNDSGSSSDTSNSYL</sequence>
<evidence type="ECO:0000256" key="1">
    <source>
        <dbReference type="SAM" id="MobiDB-lite"/>
    </source>
</evidence>
<dbReference type="SUPFAM" id="SSF50814">
    <property type="entry name" value="Lipocalins"/>
    <property type="match status" value="1"/>
</dbReference>
<accession>A0A6B0V4G6</accession>
<feature type="region of interest" description="Disordered" evidence="1">
    <location>
        <begin position="20"/>
        <end position="54"/>
    </location>
</feature>
<reference evidence="3" key="1">
    <citation type="submission" date="2019-12" db="EMBL/GenBank/DDBJ databases">
        <title>An insight into the sialome of adult female Ixodes ricinus ticks feeding for 6 days.</title>
        <authorList>
            <person name="Perner J."/>
            <person name="Ribeiro J.M.C."/>
        </authorList>
    </citation>
    <scope>NUCLEOTIDE SEQUENCE</scope>
    <source>
        <strain evidence="3">Semi-engorged</strain>
        <tissue evidence="3">Salivary glands</tissue>
    </source>
</reference>
<dbReference type="AlphaFoldDB" id="A0A6B0V4G6"/>
<dbReference type="Pfam" id="PF02098">
    <property type="entry name" value="His_binding"/>
    <property type="match status" value="1"/>
</dbReference>